<dbReference type="InterPro" id="IPR038297">
    <property type="entry name" value="CcmH/CycL/NrfF/Ccl2_sf"/>
</dbReference>
<reference evidence="11" key="1">
    <citation type="submission" date="2017-02" db="EMBL/GenBank/DDBJ databases">
        <authorList>
            <person name="Varghese N."/>
            <person name="Submissions S."/>
        </authorList>
    </citation>
    <scope>NUCLEOTIDE SEQUENCE [LARGE SCALE GENOMIC DNA]</scope>
    <source>
        <strain evidence="11">ATCC BAA-73</strain>
    </source>
</reference>
<evidence type="ECO:0000259" key="9">
    <source>
        <dbReference type="Pfam" id="PF03918"/>
    </source>
</evidence>
<keyword evidence="2 7" id="KW-0349">Heme</keyword>
<keyword evidence="5" id="KW-0201">Cytochrome c-type biogenesis</keyword>
<dbReference type="AlphaFoldDB" id="A0A1T4LP57"/>
<feature type="domain" description="CcmH/CycL/Ccl2/NrfF N-terminal" evidence="9">
    <location>
        <begin position="47"/>
        <end position="145"/>
    </location>
</feature>
<dbReference type="OrthoDB" id="121848at2"/>
<evidence type="ECO:0000256" key="7">
    <source>
        <dbReference type="RuleBase" id="RU364112"/>
    </source>
</evidence>
<dbReference type="GO" id="GO:0017004">
    <property type="term" value="P:cytochrome complex assembly"/>
    <property type="evidence" value="ECO:0007669"/>
    <property type="project" value="UniProtKB-KW"/>
</dbReference>
<dbReference type="Proteomes" id="UP000190625">
    <property type="component" value="Unassembled WGS sequence"/>
</dbReference>
<keyword evidence="8" id="KW-0175">Coiled coil</keyword>
<keyword evidence="7" id="KW-1133">Transmembrane helix</keyword>
<evidence type="ECO:0000256" key="5">
    <source>
        <dbReference type="ARBA" id="ARBA00022748"/>
    </source>
</evidence>
<keyword evidence="7" id="KW-0812">Transmembrane</keyword>
<keyword evidence="4 7" id="KW-0732">Signal</keyword>
<evidence type="ECO:0000313" key="10">
    <source>
        <dbReference type="EMBL" id="SJZ56522.1"/>
    </source>
</evidence>
<evidence type="ECO:0000256" key="3">
    <source>
        <dbReference type="ARBA" id="ARBA00022723"/>
    </source>
</evidence>
<keyword evidence="6 7" id="KW-0408">Iron</keyword>
<comment type="function">
    <text evidence="7">Possible subunit of a heme lyase.</text>
</comment>
<feature type="coiled-coil region" evidence="8">
    <location>
        <begin position="127"/>
        <end position="154"/>
    </location>
</feature>
<dbReference type="Pfam" id="PF03918">
    <property type="entry name" value="CcmH"/>
    <property type="match status" value="1"/>
</dbReference>
<evidence type="ECO:0000256" key="4">
    <source>
        <dbReference type="ARBA" id="ARBA00022729"/>
    </source>
</evidence>
<organism evidence="10 11">
    <name type="scientific">Selenihalanaerobacter shriftii</name>
    <dbReference type="NCBI Taxonomy" id="142842"/>
    <lineage>
        <taxon>Bacteria</taxon>
        <taxon>Bacillati</taxon>
        <taxon>Bacillota</taxon>
        <taxon>Clostridia</taxon>
        <taxon>Halanaerobiales</taxon>
        <taxon>Halobacteroidaceae</taxon>
        <taxon>Selenihalanaerobacter</taxon>
    </lineage>
</organism>
<keyword evidence="11" id="KW-1185">Reference proteome</keyword>
<dbReference type="RefSeq" id="WP_078809686.1">
    <property type="nucleotide sequence ID" value="NZ_FUWM01000009.1"/>
</dbReference>
<dbReference type="Gene3D" id="1.10.8.640">
    <property type="entry name" value="Cytochrome C biogenesis protein"/>
    <property type="match status" value="1"/>
</dbReference>
<dbReference type="GO" id="GO:0005886">
    <property type="term" value="C:plasma membrane"/>
    <property type="evidence" value="ECO:0007669"/>
    <property type="project" value="TreeGrafter"/>
</dbReference>
<dbReference type="GO" id="GO:0046872">
    <property type="term" value="F:metal ion binding"/>
    <property type="evidence" value="ECO:0007669"/>
    <property type="project" value="UniProtKB-KW"/>
</dbReference>
<name>A0A1T4LP57_9FIRM</name>
<comment type="similarity">
    <text evidence="1 7">Belongs to the CcmH/CycL/Ccl2/NrfF family.</text>
</comment>
<feature type="transmembrane region" description="Helical" evidence="7">
    <location>
        <begin position="96"/>
        <end position="116"/>
    </location>
</feature>
<sequence>MAKKMIATSVLISIIVIFTSGISYALTVKEVGSELMVINHDMLVSVCPSETGQQMRDQISKMIDKGMTKEEIIDSFIKEYGEKVYAAPTKEGFNLIVAWILPFLVILIGGLFLYYFTKKWQTAYEVNNNSKQELQISSEEQEEYEEKLNDELKKYL</sequence>
<dbReference type="STRING" id="142842.SAMN02745118_01194"/>
<accession>A0A1T4LP57</accession>
<evidence type="ECO:0000256" key="6">
    <source>
        <dbReference type="ARBA" id="ARBA00023004"/>
    </source>
</evidence>
<dbReference type="EMBL" id="FUWM01000009">
    <property type="protein sequence ID" value="SJZ56522.1"/>
    <property type="molecule type" value="Genomic_DNA"/>
</dbReference>
<dbReference type="InterPro" id="IPR005616">
    <property type="entry name" value="CcmH/CycL/Ccl2/NrfF_N"/>
</dbReference>
<protein>
    <recommendedName>
        <fullName evidence="7">Cytochrome c-type biogenesis protein</fullName>
    </recommendedName>
</protein>
<dbReference type="PANTHER" id="PTHR47870:SF1">
    <property type="entry name" value="CYTOCHROME C-TYPE BIOGENESIS PROTEIN CCMH"/>
    <property type="match status" value="1"/>
</dbReference>
<evidence type="ECO:0000256" key="1">
    <source>
        <dbReference type="ARBA" id="ARBA00010342"/>
    </source>
</evidence>
<evidence type="ECO:0000256" key="8">
    <source>
        <dbReference type="SAM" id="Coils"/>
    </source>
</evidence>
<dbReference type="CDD" id="cd16378">
    <property type="entry name" value="CcmH_N"/>
    <property type="match status" value="1"/>
</dbReference>
<proteinExistence type="inferred from homology"/>
<dbReference type="PANTHER" id="PTHR47870">
    <property type="entry name" value="CYTOCHROME C-TYPE BIOGENESIS PROTEIN CCMH"/>
    <property type="match status" value="1"/>
</dbReference>
<evidence type="ECO:0000256" key="2">
    <source>
        <dbReference type="ARBA" id="ARBA00022617"/>
    </source>
</evidence>
<evidence type="ECO:0000313" key="11">
    <source>
        <dbReference type="Proteomes" id="UP000190625"/>
    </source>
</evidence>
<keyword evidence="7" id="KW-0472">Membrane</keyword>
<keyword evidence="3 7" id="KW-0479">Metal-binding</keyword>
<gene>
    <name evidence="10" type="ORF">SAMN02745118_01194</name>
</gene>
<dbReference type="InterPro" id="IPR051263">
    <property type="entry name" value="C-type_cytochrome_biogenesis"/>
</dbReference>